<reference evidence="7 8" key="1">
    <citation type="submission" date="2016-04" db="EMBL/GenBank/DDBJ databases">
        <title>Genome sequence of Clostridium magnum DSM 2767.</title>
        <authorList>
            <person name="Poehlein A."/>
            <person name="Uhlig R."/>
            <person name="Fischer R."/>
            <person name="Bahl H."/>
            <person name="Daniel R."/>
        </authorList>
    </citation>
    <scope>NUCLEOTIDE SEQUENCE [LARGE SCALE GENOMIC DNA]</scope>
    <source>
        <strain evidence="7 8">DSM 2767</strain>
    </source>
</reference>
<evidence type="ECO:0000313" key="8">
    <source>
        <dbReference type="Proteomes" id="UP000076603"/>
    </source>
</evidence>
<gene>
    <name evidence="7" type="primary">pdxK</name>
    <name evidence="7" type="ORF">CLMAG_43510</name>
</gene>
<dbReference type="Proteomes" id="UP000076603">
    <property type="component" value="Unassembled WGS sequence"/>
</dbReference>
<evidence type="ECO:0000256" key="1">
    <source>
        <dbReference type="ARBA" id="ARBA00012104"/>
    </source>
</evidence>
<comment type="caution">
    <text evidence="7">The sequence shown here is derived from an EMBL/GenBank/DDBJ whole genome shotgun (WGS) entry which is preliminary data.</text>
</comment>
<dbReference type="STRING" id="1121326.CLMAG_43510"/>
<accession>A0A162RZ74</accession>
<keyword evidence="5" id="KW-0067">ATP-binding</keyword>
<keyword evidence="3" id="KW-0547">Nucleotide-binding</keyword>
<dbReference type="PANTHER" id="PTHR10534">
    <property type="entry name" value="PYRIDOXAL KINASE"/>
    <property type="match status" value="1"/>
</dbReference>
<name>A0A162RZ74_9CLOT</name>
<dbReference type="EC" id="2.7.1.35" evidence="1"/>
<dbReference type="NCBIfam" id="NF005491">
    <property type="entry name" value="PRK07105.1"/>
    <property type="match status" value="1"/>
</dbReference>
<dbReference type="RefSeq" id="WP_066626888.1">
    <property type="nucleotide sequence ID" value="NZ_FQXL01000011.1"/>
</dbReference>
<evidence type="ECO:0000256" key="4">
    <source>
        <dbReference type="ARBA" id="ARBA00022777"/>
    </source>
</evidence>
<dbReference type="EMBL" id="LWAE01000005">
    <property type="protein sequence ID" value="KZL90579.1"/>
    <property type="molecule type" value="Genomic_DNA"/>
</dbReference>
<evidence type="ECO:0000256" key="5">
    <source>
        <dbReference type="ARBA" id="ARBA00022840"/>
    </source>
</evidence>
<dbReference type="PANTHER" id="PTHR10534:SF2">
    <property type="entry name" value="PYRIDOXAL KINASE"/>
    <property type="match status" value="1"/>
</dbReference>
<proteinExistence type="predicted"/>
<dbReference type="GO" id="GO:0008478">
    <property type="term" value="F:pyridoxal kinase activity"/>
    <property type="evidence" value="ECO:0007669"/>
    <property type="project" value="UniProtKB-EC"/>
</dbReference>
<dbReference type="InterPro" id="IPR004625">
    <property type="entry name" value="PyrdxlKinase"/>
</dbReference>
<dbReference type="CDD" id="cd01173">
    <property type="entry name" value="pyridoxal_pyridoxamine_kinase"/>
    <property type="match status" value="1"/>
</dbReference>
<dbReference type="InterPro" id="IPR029056">
    <property type="entry name" value="Ribokinase-like"/>
</dbReference>
<keyword evidence="8" id="KW-1185">Reference proteome</keyword>
<dbReference type="SUPFAM" id="SSF53613">
    <property type="entry name" value="Ribokinase-like"/>
    <property type="match status" value="1"/>
</dbReference>
<dbReference type="GO" id="GO:0005524">
    <property type="term" value="F:ATP binding"/>
    <property type="evidence" value="ECO:0007669"/>
    <property type="project" value="UniProtKB-KW"/>
</dbReference>
<evidence type="ECO:0000256" key="3">
    <source>
        <dbReference type="ARBA" id="ARBA00022741"/>
    </source>
</evidence>
<dbReference type="Pfam" id="PF08543">
    <property type="entry name" value="Phos_pyr_kin"/>
    <property type="match status" value="1"/>
</dbReference>
<protein>
    <recommendedName>
        <fullName evidence="1">pyridoxal kinase</fullName>
        <ecNumber evidence="1">2.7.1.35</ecNumber>
    </recommendedName>
</protein>
<dbReference type="PATRIC" id="fig|1121326.3.peg.4414"/>
<sequence>MSLNKQKRIAVINDVTGFGRCSVAVALPIISAMKIQCCPLPTAILSAHTGFSSFFFDDYTPHMRDYINNWKELNLEFDGICTGFLGSKEQIDIVVEFLENFKTENTTVMVDPVMGDYGQLYSTYTQEMCDEMKKLIKYADVMTPNLTEACRLLDIPYPDRILNPEELEEIAKELCKKGPNKIVITGLQHNGNIGNFVYETGKPNSIIGVKKIGEDRSGTGDVFTSIVASNIVKGVDLVTAVKKAANFISKAIDYTSKIGTPVHEGICFEEYLTELK</sequence>
<organism evidence="7 8">
    <name type="scientific">Clostridium magnum DSM 2767</name>
    <dbReference type="NCBI Taxonomy" id="1121326"/>
    <lineage>
        <taxon>Bacteria</taxon>
        <taxon>Bacillati</taxon>
        <taxon>Bacillota</taxon>
        <taxon>Clostridia</taxon>
        <taxon>Eubacteriales</taxon>
        <taxon>Clostridiaceae</taxon>
        <taxon>Clostridium</taxon>
    </lineage>
</organism>
<dbReference type="AlphaFoldDB" id="A0A162RZ74"/>
<evidence type="ECO:0000259" key="6">
    <source>
        <dbReference type="Pfam" id="PF08543"/>
    </source>
</evidence>
<keyword evidence="2 7" id="KW-0808">Transferase</keyword>
<dbReference type="Gene3D" id="3.40.1190.20">
    <property type="match status" value="1"/>
</dbReference>
<evidence type="ECO:0000313" key="7">
    <source>
        <dbReference type="EMBL" id="KZL90579.1"/>
    </source>
</evidence>
<dbReference type="GO" id="GO:0005829">
    <property type="term" value="C:cytosol"/>
    <property type="evidence" value="ECO:0007669"/>
    <property type="project" value="TreeGrafter"/>
</dbReference>
<feature type="domain" description="Pyridoxamine kinase/Phosphomethylpyrimidine kinase" evidence="6">
    <location>
        <begin position="75"/>
        <end position="260"/>
    </location>
</feature>
<dbReference type="GO" id="GO:0009443">
    <property type="term" value="P:pyridoxal 5'-phosphate salvage"/>
    <property type="evidence" value="ECO:0007669"/>
    <property type="project" value="InterPro"/>
</dbReference>
<dbReference type="InterPro" id="IPR013749">
    <property type="entry name" value="PM/HMP-P_kinase-1"/>
</dbReference>
<keyword evidence="4 7" id="KW-0418">Kinase</keyword>
<dbReference type="OrthoDB" id="9800808at2"/>
<evidence type="ECO:0000256" key="2">
    <source>
        <dbReference type="ARBA" id="ARBA00022679"/>
    </source>
</evidence>